<dbReference type="AlphaFoldDB" id="A0A8H4YVK1"/>
<dbReference type="PROSITE" id="PS50181">
    <property type="entry name" value="FBOX"/>
    <property type="match status" value="1"/>
</dbReference>
<protein>
    <recommendedName>
        <fullName evidence="1">F-box domain-containing protein</fullName>
    </recommendedName>
</protein>
<evidence type="ECO:0000259" key="1">
    <source>
        <dbReference type="PROSITE" id="PS50181"/>
    </source>
</evidence>
<dbReference type="SUPFAM" id="SSF56112">
    <property type="entry name" value="Protein kinase-like (PK-like)"/>
    <property type="match status" value="1"/>
</dbReference>
<dbReference type="EMBL" id="JABEVY010000366">
    <property type="protein sequence ID" value="KAF5235104.1"/>
    <property type="molecule type" value="Genomic_DNA"/>
</dbReference>
<dbReference type="Pfam" id="PF00646">
    <property type="entry name" value="F-box"/>
    <property type="match status" value="1"/>
</dbReference>
<dbReference type="InterPro" id="IPR011009">
    <property type="entry name" value="Kinase-like_dom_sf"/>
</dbReference>
<accession>A0A8H4YVK1</accession>
<keyword evidence="3" id="KW-1185">Reference proteome</keyword>
<gene>
    <name evidence="2" type="ORF">FANTH_11825</name>
</gene>
<proteinExistence type="predicted"/>
<sequence length="709" mass="80158">MEKTCPNLFDFTTYTKQNICDNTLDDAQLVTRCPLDKGRFTDASNPPRYSAGQLDQLPAELLIQVLLYIDLPSLTRFRRVNRRAMELVDSIPQYDAIVKHCPNIIRAILSIQADAFDCDVLYTTLCTTRCSTCERFGDHLYLIDCRRVCYFCFTRRLEYFPLTIGRASSFFTPDGTQQRSAITSRQRLRAANPPSILSLPGRYCTAWTSEGGNLVRKRLQLFDRQAVIQDLTGSGLPKLDKTTREPQRFMAIITAPYLFDSGRQADWGCFCLGCKEEKEETTKHFRIKYTREEVSEHIARVRQVLLCHRTTFDVCAQTRRTLLELLRLLAPAGVLALDVRAMQGALGREDYPARLFRQPEHGIVKPLRQFYCLALQALPGSDLATRRTIQFSTAPVRSRLLKWACCAAAICIQSTSFPIRSHLLSPKNRFSTMIAPQERNTNVRLLACLIDDDDTNDSDYRFLVDGQHVKYISTAPGTFRGAEDDRTFEPILLGELLPPFPTGDWNHGYVARDPETGKATFVRTETVQLAGVKNCWHPVKLNELEFTRQERVRQRVHVSTHPEVKGGKPVLIKLAVWPWEVPSIEVETAAYQWISDSGVGPNFMGHLTEGKDGRVVGFVVEWVEGARAAGPADIDDCNKALGRLHELGIKLGDINKHNFLVRDGHDVVLVDFETAKRDCLPLELEDEMSTLKSSLEGTSFRGGVEPAYE</sequence>
<comment type="caution">
    <text evidence="2">The sequence shown here is derived from an EMBL/GenBank/DDBJ whole genome shotgun (WGS) entry which is preliminary data.</text>
</comment>
<reference evidence="2 3" key="1">
    <citation type="journal article" date="2020" name="BMC Genomics">
        <title>Correction to: Identification and distribution of gene clusters required for synthesis of sphingolipid metabolism inhibitors in diverse species of the filamentous fungus Fusarium.</title>
        <authorList>
            <person name="Kim H.S."/>
            <person name="Lohmar J.M."/>
            <person name="Busman M."/>
            <person name="Brown D.W."/>
            <person name="Naumann T.A."/>
            <person name="Divon H.H."/>
            <person name="Lysoe E."/>
            <person name="Uhlig S."/>
            <person name="Proctor R.H."/>
        </authorList>
    </citation>
    <scope>NUCLEOTIDE SEQUENCE [LARGE SCALE GENOMIC DNA]</scope>
    <source>
        <strain evidence="2 3">NRRL 25214</strain>
    </source>
</reference>
<feature type="domain" description="F-box" evidence="1">
    <location>
        <begin position="51"/>
        <end position="97"/>
    </location>
</feature>
<dbReference type="InterPro" id="IPR036047">
    <property type="entry name" value="F-box-like_dom_sf"/>
</dbReference>
<dbReference type="SUPFAM" id="SSF81383">
    <property type="entry name" value="F-box domain"/>
    <property type="match status" value="1"/>
</dbReference>
<organism evidence="2 3">
    <name type="scientific">Fusarium anthophilum</name>
    <dbReference type="NCBI Taxonomy" id="48485"/>
    <lineage>
        <taxon>Eukaryota</taxon>
        <taxon>Fungi</taxon>
        <taxon>Dikarya</taxon>
        <taxon>Ascomycota</taxon>
        <taxon>Pezizomycotina</taxon>
        <taxon>Sordariomycetes</taxon>
        <taxon>Hypocreomycetidae</taxon>
        <taxon>Hypocreales</taxon>
        <taxon>Nectriaceae</taxon>
        <taxon>Fusarium</taxon>
        <taxon>Fusarium fujikuroi species complex</taxon>
    </lineage>
</organism>
<evidence type="ECO:0000313" key="2">
    <source>
        <dbReference type="EMBL" id="KAF5235104.1"/>
    </source>
</evidence>
<dbReference type="CDD" id="cd09917">
    <property type="entry name" value="F-box_SF"/>
    <property type="match status" value="1"/>
</dbReference>
<dbReference type="InterPro" id="IPR001810">
    <property type="entry name" value="F-box_dom"/>
</dbReference>
<name>A0A8H4YVK1_9HYPO</name>
<evidence type="ECO:0000313" key="3">
    <source>
        <dbReference type="Proteomes" id="UP000573603"/>
    </source>
</evidence>
<dbReference type="Proteomes" id="UP000573603">
    <property type="component" value="Unassembled WGS sequence"/>
</dbReference>